<accession>A0A382FEI1</accession>
<dbReference type="Gene3D" id="3.40.30.10">
    <property type="entry name" value="Glutaredoxin"/>
    <property type="match status" value="1"/>
</dbReference>
<dbReference type="AlphaFoldDB" id="A0A382FEI1"/>
<sequence>MSYGVYSEEKGYSIRSTVIIDKQGIVRYSQAVEPGGRRYANELAEICSQVL</sequence>
<dbReference type="EMBL" id="UINC01049132">
    <property type="protein sequence ID" value="SVB60517.1"/>
    <property type="molecule type" value="Genomic_DNA"/>
</dbReference>
<dbReference type="InterPro" id="IPR036249">
    <property type="entry name" value="Thioredoxin-like_sf"/>
</dbReference>
<organism evidence="1">
    <name type="scientific">marine metagenome</name>
    <dbReference type="NCBI Taxonomy" id="408172"/>
    <lineage>
        <taxon>unclassified sequences</taxon>
        <taxon>metagenomes</taxon>
        <taxon>ecological metagenomes</taxon>
    </lineage>
</organism>
<dbReference type="SUPFAM" id="SSF52833">
    <property type="entry name" value="Thioredoxin-like"/>
    <property type="match status" value="1"/>
</dbReference>
<reference evidence="1" key="1">
    <citation type="submission" date="2018-05" db="EMBL/GenBank/DDBJ databases">
        <authorList>
            <person name="Lanie J.A."/>
            <person name="Ng W.-L."/>
            <person name="Kazmierczak K.M."/>
            <person name="Andrzejewski T.M."/>
            <person name="Davidsen T.M."/>
            <person name="Wayne K.J."/>
            <person name="Tettelin H."/>
            <person name="Glass J.I."/>
            <person name="Rusch D."/>
            <person name="Podicherti R."/>
            <person name="Tsui H.-C.T."/>
            <person name="Winkler M.E."/>
        </authorList>
    </citation>
    <scope>NUCLEOTIDE SEQUENCE</scope>
</reference>
<protein>
    <submittedName>
        <fullName evidence="1">Uncharacterized protein</fullName>
    </submittedName>
</protein>
<evidence type="ECO:0000313" key="1">
    <source>
        <dbReference type="EMBL" id="SVB60517.1"/>
    </source>
</evidence>
<gene>
    <name evidence="1" type="ORF">METZ01_LOCUS213371</name>
</gene>
<proteinExistence type="predicted"/>
<name>A0A382FEI1_9ZZZZ</name>